<organism evidence="1 2">
    <name type="scientific">Campylobacter gastrosuis</name>
    <dbReference type="NCBI Taxonomy" id="2974576"/>
    <lineage>
        <taxon>Bacteria</taxon>
        <taxon>Pseudomonadati</taxon>
        <taxon>Campylobacterota</taxon>
        <taxon>Epsilonproteobacteria</taxon>
        <taxon>Campylobacterales</taxon>
        <taxon>Campylobacteraceae</taxon>
        <taxon>Campylobacter</taxon>
    </lineage>
</organism>
<gene>
    <name evidence="1" type="ORF">NYG85_09295</name>
</gene>
<dbReference type="EMBL" id="JANURM010000015">
    <property type="protein sequence ID" value="MDL0089551.1"/>
    <property type="molecule type" value="Genomic_DNA"/>
</dbReference>
<sequence length="120" mass="13781">MHKLIILPAIAFILSFCNQTYKIPPTSSTSGYVPVISDKQMKECVKIYNKIERLGQYLNTAYVNQYSLNEVNTYNNNLQSYNKMVDWYNLNCADKQSKSACEAAKKLNQENGLPYQECGY</sequence>
<keyword evidence="2" id="KW-1185">Reference proteome</keyword>
<reference evidence="1" key="2">
    <citation type="journal article" date="2023" name="Microorganisms">
        <title>Isolation and Genomic Characteristics of Cat-Borne Campylobacter felis sp. nov. and Sheep-Borne Campylobacter ovis sp. nov.</title>
        <authorList>
            <person name="Wang H."/>
            <person name="Li Y."/>
            <person name="Gu Y."/>
            <person name="Zhou G."/>
            <person name="Chen X."/>
            <person name="Zhang X."/>
            <person name="Shao Z."/>
            <person name="Zhang J."/>
            <person name="Zhang M."/>
        </authorList>
    </citation>
    <scope>NUCLEOTIDE SEQUENCE</scope>
    <source>
        <strain evidence="1">PS10</strain>
    </source>
</reference>
<accession>A0ABT7HRL6</accession>
<dbReference type="RefSeq" id="WP_284938237.1">
    <property type="nucleotide sequence ID" value="NZ_JANURM010000015.1"/>
</dbReference>
<reference evidence="1" key="1">
    <citation type="submission" date="2022-08" db="EMBL/GenBank/DDBJ databases">
        <authorList>
            <person name="Wang H."/>
        </authorList>
    </citation>
    <scope>NUCLEOTIDE SEQUENCE</scope>
    <source>
        <strain evidence="1">PS10</strain>
    </source>
</reference>
<evidence type="ECO:0000313" key="1">
    <source>
        <dbReference type="EMBL" id="MDL0089551.1"/>
    </source>
</evidence>
<dbReference type="Proteomes" id="UP001173801">
    <property type="component" value="Unassembled WGS sequence"/>
</dbReference>
<evidence type="ECO:0000313" key="2">
    <source>
        <dbReference type="Proteomes" id="UP001173801"/>
    </source>
</evidence>
<proteinExistence type="predicted"/>
<name>A0ABT7HRL6_9BACT</name>
<comment type="caution">
    <text evidence="1">The sequence shown here is derived from an EMBL/GenBank/DDBJ whole genome shotgun (WGS) entry which is preliminary data.</text>
</comment>
<protein>
    <submittedName>
        <fullName evidence="1">Stress protein, tellurium resistance protein TerZ</fullName>
    </submittedName>
</protein>